<name>A0A0P1AUW5_PLAHL</name>
<accession>A0A0P1AUW5</accession>
<proteinExistence type="predicted"/>
<evidence type="ECO:0000256" key="1">
    <source>
        <dbReference type="SAM" id="MobiDB-lite"/>
    </source>
</evidence>
<dbReference type="Proteomes" id="UP000054928">
    <property type="component" value="Unassembled WGS sequence"/>
</dbReference>
<evidence type="ECO:0000313" key="3">
    <source>
        <dbReference type="Proteomes" id="UP000054928"/>
    </source>
</evidence>
<dbReference type="RefSeq" id="XP_024581449.1">
    <property type="nucleotide sequence ID" value="XM_024715786.1"/>
</dbReference>
<organism evidence="2 3">
    <name type="scientific">Plasmopara halstedii</name>
    <name type="common">Downy mildew of sunflower</name>
    <dbReference type="NCBI Taxonomy" id="4781"/>
    <lineage>
        <taxon>Eukaryota</taxon>
        <taxon>Sar</taxon>
        <taxon>Stramenopiles</taxon>
        <taxon>Oomycota</taxon>
        <taxon>Peronosporomycetes</taxon>
        <taxon>Peronosporales</taxon>
        <taxon>Peronosporaceae</taxon>
        <taxon>Plasmopara</taxon>
    </lineage>
</organism>
<dbReference type="GeneID" id="36396461"/>
<evidence type="ECO:0000313" key="2">
    <source>
        <dbReference type="EMBL" id="CEG45080.1"/>
    </source>
</evidence>
<keyword evidence="3" id="KW-1185">Reference proteome</keyword>
<sequence length="84" mass="9624">MIKILLPGRTQISQTIIEDGHLDRSHGTLSKEQIAWVQDNMSCIALSLQLELPVRVCWFSQQTETDDEKNQNPRELVENLHLGL</sequence>
<reference evidence="3" key="1">
    <citation type="submission" date="2014-09" db="EMBL/GenBank/DDBJ databases">
        <authorList>
            <person name="Sharma Rahul"/>
            <person name="Thines Marco"/>
        </authorList>
    </citation>
    <scope>NUCLEOTIDE SEQUENCE [LARGE SCALE GENOMIC DNA]</scope>
</reference>
<dbReference type="AlphaFoldDB" id="A0A0P1AUW5"/>
<feature type="compositionally biased region" description="Basic and acidic residues" evidence="1">
    <location>
        <begin position="68"/>
        <end position="78"/>
    </location>
</feature>
<feature type="region of interest" description="Disordered" evidence="1">
    <location>
        <begin position="63"/>
        <end position="84"/>
    </location>
</feature>
<protein>
    <submittedName>
        <fullName evidence="2">Uncharacterized protein</fullName>
    </submittedName>
</protein>
<dbReference type="EMBL" id="CCYD01001538">
    <property type="protein sequence ID" value="CEG45080.1"/>
    <property type="molecule type" value="Genomic_DNA"/>
</dbReference>